<dbReference type="OrthoDB" id="3478641at2759"/>
<name>A0A8T9BR13_9HELO</name>
<comment type="caution">
    <text evidence="2">The sequence shown here is derived from an EMBL/GenBank/DDBJ whole genome shotgun (WGS) entry which is preliminary data.</text>
</comment>
<feature type="signal peptide" evidence="1">
    <location>
        <begin position="1"/>
        <end position="20"/>
    </location>
</feature>
<proteinExistence type="predicted"/>
<accession>A0A8T9BR13</accession>
<dbReference type="EMBL" id="QGMK01002880">
    <property type="protein sequence ID" value="TVY55462.1"/>
    <property type="molecule type" value="Genomic_DNA"/>
</dbReference>
<dbReference type="Proteomes" id="UP000469558">
    <property type="component" value="Unassembled WGS sequence"/>
</dbReference>
<evidence type="ECO:0000313" key="3">
    <source>
        <dbReference type="Proteomes" id="UP000469558"/>
    </source>
</evidence>
<feature type="chain" id="PRO_5035913712" evidence="1">
    <location>
        <begin position="21"/>
        <end position="165"/>
    </location>
</feature>
<keyword evidence="3" id="KW-1185">Reference proteome</keyword>
<evidence type="ECO:0000256" key="1">
    <source>
        <dbReference type="SAM" id="SignalP"/>
    </source>
</evidence>
<organism evidence="2 3">
    <name type="scientific">Lachnellula suecica</name>
    <dbReference type="NCBI Taxonomy" id="602035"/>
    <lineage>
        <taxon>Eukaryota</taxon>
        <taxon>Fungi</taxon>
        <taxon>Dikarya</taxon>
        <taxon>Ascomycota</taxon>
        <taxon>Pezizomycotina</taxon>
        <taxon>Leotiomycetes</taxon>
        <taxon>Helotiales</taxon>
        <taxon>Lachnaceae</taxon>
        <taxon>Lachnellula</taxon>
    </lineage>
</organism>
<reference evidence="2 3" key="1">
    <citation type="submission" date="2018-05" db="EMBL/GenBank/DDBJ databases">
        <title>Genome sequencing and assembly of the regulated plant pathogen Lachnellula willkommii and related sister species for the development of diagnostic species identification markers.</title>
        <authorList>
            <person name="Giroux E."/>
            <person name="Bilodeau G."/>
        </authorList>
    </citation>
    <scope>NUCLEOTIDE SEQUENCE [LARGE SCALE GENOMIC DNA]</scope>
    <source>
        <strain evidence="2 3">CBS 268.59</strain>
    </source>
</reference>
<dbReference type="AlphaFoldDB" id="A0A8T9BR13"/>
<feature type="non-terminal residue" evidence="2">
    <location>
        <position position="165"/>
    </location>
</feature>
<protein>
    <submittedName>
        <fullName evidence="2">Uncharacterized protein</fullName>
    </submittedName>
</protein>
<gene>
    <name evidence="2" type="ORF">LSUE1_G009519</name>
</gene>
<evidence type="ECO:0000313" key="2">
    <source>
        <dbReference type="EMBL" id="TVY55462.1"/>
    </source>
</evidence>
<sequence length="165" mass="17237">MKPSSLALALALASCSTILAQNSTSTSTSTCSLGIGRWAGSTSWDITIYNVPQSARQETNILYSTYGASMPAGATITLTSGLPSPLTITNVDNAPAFEYDVPEIQAPVTDPHVGDTKVELRFGMGGKNWTTSDCTAGSVVWSGGIESWSCDFGCSVGVATRDEKE</sequence>
<keyword evidence="1" id="KW-0732">Signal</keyword>
<dbReference type="PROSITE" id="PS51257">
    <property type="entry name" value="PROKAR_LIPOPROTEIN"/>
    <property type="match status" value="1"/>
</dbReference>